<feature type="transmembrane region" description="Helical" evidence="5">
    <location>
        <begin position="204"/>
        <end position="222"/>
    </location>
</feature>
<evidence type="ECO:0000313" key="7">
    <source>
        <dbReference type="EMBL" id="MFC4267720.1"/>
    </source>
</evidence>
<feature type="transmembrane region" description="Helical" evidence="5">
    <location>
        <begin position="100"/>
        <end position="127"/>
    </location>
</feature>
<name>A0ABV8R5Q3_9FLAO</name>
<dbReference type="EMBL" id="JBHSCY010000001">
    <property type="protein sequence ID" value="MFC4267720.1"/>
    <property type="molecule type" value="Genomic_DNA"/>
</dbReference>
<feature type="transmembrane region" description="Helical" evidence="5">
    <location>
        <begin position="134"/>
        <end position="152"/>
    </location>
</feature>
<evidence type="ECO:0000256" key="2">
    <source>
        <dbReference type="ARBA" id="ARBA00022692"/>
    </source>
</evidence>
<comment type="subcellular location">
    <subcellularLocation>
        <location evidence="1">Membrane</location>
        <topology evidence="1">Multi-pass membrane protein</topology>
    </subcellularLocation>
</comment>
<evidence type="ECO:0000313" key="8">
    <source>
        <dbReference type="Proteomes" id="UP001595826"/>
    </source>
</evidence>
<proteinExistence type="predicted"/>
<evidence type="ECO:0000259" key="6">
    <source>
        <dbReference type="PROSITE" id="PS50801"/>
    </source>
</evidence>
<feature type="transmembrane region" description="Helical" evidence="5">
    <location>
        <begin position="25"/>
        <end position="45"/>
    </location>
</feature>
<comment type="caution">
    <text evidence="7">The sequence shown here is derived from an EMBL/GenBank/DDBJ whole genome shotgun (WGS) entry which is preliminary data.</text>
</comment>
<gene>
    <name evidence="7" type="ORF">ACFOWD_02280</name>
</gene>
<evidence type="ECO:0000256" key="1">
    <source>
        <dbReference type="ARBA" id="ARBA00004141"/>
    </source>
</evidence>
<dbReference type="Pfam" id="PF01740">
    <property type="entry name" value="STAS"/>
    <property type="match status" value="1"/>
</dbReference>
<keyword evidence="8" id="KW-1185">Reference proteome</keyword>
<dbReference type="NCBIfam" id="TIGR00815">
    <property type="entry name" value="sulP"/>
    <property type="match status" value="1"/>
</dbReference>
<accession>A0ABV8R5Q3</accession>
<dbReference type="InterPro" id="IPR001902">
    <property type="entry name" value="SLC26A/SulP_fam"/>
</dbReference>
<protein>
    <submittedName>
        <fullName evidence="7">SulP family inorganic anion transporter</fullName>
    </submittedName>
</protein>
<dbReference type="Proteomes" id="UP001595826">
    <property type="component" value="Unassembled WGS sequence"/>
</dbReference>
<sequence length="579" mass="64551">MNIKKVIPILEWLPNYNKSLFKGDLVAGITVGIILIPQGIAYALIAGLPPIYGLYCALMPQVMYAIFGSSRQVAIGPVAMDSLIVATGVSTLALAGSESYIAIAILLALMVGVIQFILGIFSLGFIVNFLSKPVITGFTSAVALIIGVNQFRNLLGVDFIQSDQIQYLLMDIWLQISTFNFHTTAIGLVSVFIIIFFRKINKKIPNALIVVVLGILIMKYFGKNLSDVAVVKDIPSGLPSFSFPVFDLDQIRELLPIALTLVMVGYLETISIGKSLEAKQDEYRVRPNQELIALGLSNIFGSFFKAYPSTSSFSRSAINAESGGKTGMSALISVAMVIFTLLFLTPLFYHLPKTVLAAIIIVAVFGLINFKEATFLWKANNLDFWLLIATFVSTLIFGIEYGIIVGVGLSLIILIFRTSRPYVTELGKVPNSNFYRNKNRFEEVILEDDILVLRFDAQLFYANASYFRDNLDEMAAKKGKALKLIVLDAESINRIDSTGVEMLKERIKFYQKKDVKFYFAGVKGPVRDSLFRGGLLKVIDLNHFFMRANQAVRFYKTGDRKHQEKYAKYIHQAYYDEVN</sequence>
<evidence type="ECO:0000256" key="5">
    <source>
        <dbReference type="SAM" id="Phobius"/>
    </source>
</evidence>
<dbReference type="InterPro" id="IPR002645">
    <property type="entry name" value="STAS_dom"/>
</dbReference>
<dbReference type="InterPro" id="IPR011547">
    <property type="entry name" value="SLC26A/SulP_dom"/>
</dbReference>
<feature type="transmembrane region" description="Helical" evidence="5">
    <location>
        <begin position="51"/>
        <end position="67"/>
    </location>
</feature>
<dbReference type="PROSITE" id="PS50801">
    <property type="entry name" value="STAS"/>
    <property type="match status" value="1"/>
</dbReference>
<feature type="transmembrane region" description="Helical" evidence="5">
    <location>
        <begin position="74"/>
        <end position="94"/>
    </location>
</feature>
<evidence type="ECO:0000256" key="4">
    <source>
        <dbReference type="ARBA" id="ARBA00023136"/>
    </source>
</evidence>
<dbReference type="CDD" id="cd07042">
    <property type="entry name" value="STAS_SulP_like_sulfate_transporter"/>
    <property type="match status" value="1"/>
</dbReference>
<organism evidence="7 8">
    <name type="scientific">Polaribacter marinivivus</name>
    <dbReference type="NCBI Taxonomy" id="1524260"/>
    <lineage>
        <taxon>Bacteria</taxon>
        <taxon>Pseudomonadati</taxon>
        <taxon>Bacteroidota</taxon>
        <taxon>Flavobacteriia</taxon>
        <taxon>Flavobacteriales</taxon>
        <taxon>Flavobacteriaceae</taxon>
    </lineage>
</organism>
<dbReference type="Gene3D" id="3.30.750.24">
    <property type="entry name" value="STAS domain"/>
    <property type="match status" value="1"/>
</dbReference>
<dbReference type="RefSeq" id="WP_377407772.1">
    <property type="nucleotide sequence ID" value="NZ_JBHSCY010000001.1"/>
</dbReference>
<feature type="transmembrane region" description="Helical" evidence="5">
    <location>
        <begin position="328"/>
        <end position="349"/>
    </location>
</feature>
<feature type="transmembrane region" description="Helical" evidence="5">
    <location>
        <begin position="254"/>
        <end position="270"/>
    </location>
</feature>
<reference evidence="8" key="1">
    <citation type="journal article" date="2019" name="Int. J. Syst. Evol. Microbiol.">
        <title>The Global Catalogue of Microorganisms (GCM) 10K type strain sequencing project: providing services to taxonomists for standard genome sequencing and annotation.</title>
        <authorList>
            <consortium name="The Broad Institute Genomics Platform"/>
            <consortium name="The Broad Institute Genome Sequencing Center for Infectious Disease"/>
            <person name="Wu L."/>
            <person name="Ma J."/>
        </authorList>
    </citation>
    <scope>NUCLEOTIDE SEQUENCE [LARGE SCALE GENOMIC DNA]</scope>
    <source>
        <strain evidence="8">CECT 8655</strain>
    </source>
</reference>
<dbReference type="SUPFAM" id="SSF52091">
    <property type="entry name" value="SpoIIaa-like"/>
    <property type="match status" value="1"/>
</dbReference>
<dbReference type="PANTHER" id="PTHR11814">
    <property type="entry name" value="SULFATE TRANSPORTER"/>
    <property type="match status" value="1"/>
</dbReference>
<feature type="transmembrane region" description="Helical" evidence="5">
    <location>
        <begin position="356"/>
        <end position="378"/>
    </location>
</feature>
<keyword evidence="4 5" id="KW-0472">Membrane</keyword>
<dbReference type="Pfam" id="PF00916">
    <property type="entry name" value="Sulfate_transp"/>
    <property type="match status" value="1"/>
</dbReference>
<keyword evidence="2 5" id="KW-0812">Transmembrane</keyword>
<feature type="transmembrane region" description="Helical" evidence="5">
    <location>
        <begin position="172"/>
        <end position="197"/>
    </location>
</feature>
<evidence type="ECO:0000256" key="3">
    <source>
        <dbReference type="ARBA" id="ARBA00022989"/>
    </source>
</evidence>
<keyword evidence="3 5" id="KW-1133">Transmembrane helix</keyword>
<feature type="domain" description="STAS" evidence="6">
    <location>
        <begin position="440"/>
        <end position="555"/>
    </location>
</feature>
<dbReference type="InterPro" id="IPR036513">
    <property type="entry name" value="STAS_dom_sf"/>
</dbReference>
<feature type="transmembrane region" description="Helical" evidence="5">
    <location>
        <begin position="384"/>
        <end position="416"/>
    </location>
</feature>